<protein>
    <submittedName>
        <fullName evidence="1">Uncharacterized protein</fullName>
    </submittedName>
</protein>
<name>A0A327NCJ6_9BACT</name>
<dbReference type="RefSeq" id="WP_111351511.1">
    <property type="nucleotide sequence ID" value="NZ_QLII01000004.1"/>
</dbReference>
<gene>
    <name evidence="1" type="ORF">HMF3257_39180</name>
</gene>
<dbReference type="AlphaFoldDB" id="A0A327NCJ6"/>
<dbReference type="OrthoDB" id="5198309at2"/>
<evidence type="ECO:0000313" key="2">
    <source>
        <dbReference type="Proteomes" id="UP000249016"/>
    </source>
</evidence>
<keyword evidence="2" id="KW-1185">Reference proteome</keyword>
<proteinExistence type="predicted"/>
<accession>A0A327NCJ6</accession>
<evidence type="ECO:0000313" key="1">
    <source>
        <dbReference type="EMBL" id="RAI72927.1"/>
    </source>
</evidence>
<organism evidence="1 2">
    <name type="scientific">Spirosoma telluris</name>
    <dbReference type="NCBI Taxonomy" id="2183553"/>
    <lineage>
        <taxon>Bacteria</taxon>
        <taxon>Pseudomonadati</taxon>
        <taxon>Bacteroidota</taxon>
        <taxon>Cytophagia</taxon>
        <taxon>Cytophagales</taxon>
        <taxon>Cytophagaceae</taxon>
        <taxon>Spirosoma</taxon>
    </lineage>
</organism>
<comment type="caution">
    <text evidence="1">The sequence shown here is derived from an EMBL/GenBank/DDBJ whole genome shotgun (WGS) entry which is preliminary data.</text>
</comment>
<sequence length="249" mass="28775">MFKNDDIQLSLLMDNDTIMGANTQINSYIYPTLTDSNGIHDYIISSHEFTHHVLNYTSIYGIIMKFYAYLISFKLKNEVVYRSKLNILVSKCKVVHEICATWNSIEKSNYDYGVEGLESLLKDNKDYLAYYNQGNLLVEGLPSIFLKSITLIVMSIISLQSKSIYLLASGGLYKFKPSQINENDLPYKRLLFLKSNLSSEFLLSIIKKFLIDTYDFDTQHNDLVSFTQSKKMIKNFQELYLAIFMKSSI</sequence>
<dbReference type="Proteomes" id="UP000249016">
    <property type="component" value="Unassembled WGS sequence"/>
</dbReference>
<dbReference type="EMBL" id="QLII01000004">
    <property type="protein sequence ID" value="RAI72927.1"/>
    <property type="molecule type" value="Genomic_DNA"/>
</dbReference>
<reference evidence="1 2" key="1">
    <citation type="submission" date="2018-06" db="EMBL/GenBank/DDBJ databases">
        <title>Spirosoma sp. HMF3257 Genome sequencing and assembly.</title>
        <authorList>
            <person name="Kang H."/>
            <person name="Cha I."/>
            <person name="Kim H."/>
            <person name="Kang J."/>
            <person name="Joh K."/>
        </authorList>
    </citation>
    <scope>NUCLEOTIDE SEQUENCE [LARGE SCALE GENOMIC DNA]</scope>
    <source>
        <strain evidence="1 2">HMF3257</strain>
    </source>
</reference>